<dbReference type="Gene3D" id="2.30.30.40">
    <property type="entry name" value="SH3 Domains"/>
    <property type="match status" value="1"/>
</dbReference>
<dbReference type="PROSITE" id="PS51781">
    <property type="entry name" value="SH3B"/>
    <property type="match status" value="1"/>
</dbReference>
<evidence type="ECO:0000259" key="1">
    <source>
        <dbReference type="PROSITE" id="PS51781"/>
    </source>
</evidence>
<dbReference type="SUPFAM" id="SSF69279">
    <property type="entry name" value="Phage tail proteins"/>
    <property type="match status" value="1"/>
</dbReference>
<dbReference type="Proteomes" id="UP000620327">
    <property type="component" value="Unassembled WGS sequence"/>
</dbReference>
<dbReference type="EMBL" id="JACOQI010000001">
    <property type="protein sequence ID" value="MBC5768741.1"/>
    <property type="molecule type" value="Genomic_DNA"/>
</dbReference>
<gene>
    <name evidence="2" type="ORF">H8Z83_00035</name>
</gene>
<evidence type="ECO:0000313" key="2">
    <source>
        <dbReference type="EMBL" id="MBC5768741.1"/>
    </source>
</evidence>
<dbReference type="InterPro" id="IPR003646">
    <property type="entry name" value="SH3-like_bac-type"/>
</dbReference>
<dbReference type="InterPro" id="IPR052354">
    <property type="entry name" value="Cell_Wall_Dynamics_Protein"/>
</dbReference>
<sequence length="449" mass="47804">MSSPNQARRVTAQIFFQGADITGSMRPYFLSATYTDKEADGTDDLQLKLQDRDDIWLKKWLADAIDAAASAGSLSASSKAKTDGAAKFYKVTAKSGLNVRSGPSTSYGKYGALVCGAELQVEGIENGWAKVSYNGKTAYVSASYIKESGGGGGDASAAAPASASGAGFKISAVFVRENWTGGGRDKVLDCGQFELDSVDASGPPNTITIKATALPYSAQIRQTEKSKAWEAYTLSGIANEMAAANGMTCMFLANSDPSYGRVEQYKQSDIAFLSKLCHEAGISLKATNNLIVLFDQEDYEKKSPVLTIVRGSGSYTKHKLNAGTAGTQYASCRVSYTDPGTGKCIEATVKVEDYNDKAKNNQQLEITAKVASVAEAKTKAEKYLRLHNKYAKTATFTLPGNPDIVAGVTAKLTGWGAWDGKYIVEQAAHSVGSSGYTTQVKLRKTLEGY</sequence>
<dbReference type="AlphaFoldDB" id="A0A923S5P1"/>
<dbReference type="Pfam" id="PF08239">
    <property type="entry name" value="SH3_3"/>
    <property type="match status" value="1"/>
</dbReference>
<dbReference type="Pfam" id="PF05954">
    <property type="entry name" value="Phage_GPD"/>
    <property type="match status" value="1"/>
</dbReference>
<reference evidence="2" key="1">
    <citation type="submission" date="2020-08" db="EMBL/GenBank/DDBJ databases">
        <title>Genome public.</title>
        <authorList>
            <person name="Liu C."/>
            <person name="Sun Q."/>
        </authorList>
    </citation>
    <scope>NUCLEOTIDE SEQUENCE</scope>
    <source>
        <strain evidence="2">BX15</strain>
    </source>
</reference>
<feature type="domain" description="SH3b" evidence="1">
    <location>
        <begin position="86"/>
        <end position="149"/>
    </location>
</feature>
<protein>
    <submittedName>
        <fullName evidence="2">SH3 domain-containing protein</fullName>
    </submittedName>
</protein>
<accession>A0A923S5P1</accession>
<organism evidence="2 3">
    <name type="scientific">Dysosmobacter segnis</name>
    <dbReference type="NCBI Taxonomy" id="2763042"/>
    <lineage>
        <taxon>Bacteria</taxon>
        <taxon>Bacillati</taxon>
        <taxon>Bacillota</taxon>
        <taxon>Clostridia</taxon>
        <taxon>Eubacteriales</taxon>
        <taxon>Oscillospiraceae</taxon>
        <taxon>Dysosmobacter</taxon>
    </lineage>
</organism>
<evidence type="ECO:0000313" key="3">
    <source>
        <dbReference type="Proteomes" id="UP000620327"/>
    </source>
</evidence>
<dbReference type="RefSeq" id="WP_187013164.1">
    <property type="nucleotide sequence ID" value="NZ_JACOQI010000001.1"/>
</dbReference>
<keyword evidence="3" id="KW-1185">Reference proteome</keyword>
<dbReference type="Gene3D" id="3.55.50.10">
    <property type="entry name" value="Baseplate protein-like domains"/>
    <property type="match status" value="1"/>
</dbReference>
<proteinExistence type="predicted"/>
<dbReference type="PANTHER" id="PTHR34408">
    <property type="entry name" value="FAMILY PROTEIN, PUTATIVE-RELATED"/>
    <property type="match status" value="1"/>
</dbReference>
<name>A0A923S5P1_9FIRM</name>
<dbReference type="SMART" id="SM00287">
    <property type="entry name" value="SH3b"/>
    <property type="match status" value="1"/>
</dbReference>
<comment type="caution">
    <text evidence="2">The sequence shown here is derived from an EMBL/GenBank/DDBJ whole genome shotgun (WGS) entry which is preliminary data.</text>
</comment>